<name>A0A8K0KGR3_LADFU</name>
<keyword evidence="3" id="KW-1185">Reference proteome</keyword>
<feature type="compositionally biased region" description="Polar residues" evidence="1">
    <location>
        <begin position="758"/>
        <end position="767"/>
    </location>
</feature>
<dbReference type="Proteomes" id="UP000792457">
    <property type="component" value="Unassembled WGS sequence"/>
</dbReference>
<dbReference type="EMBL" id="KZ308587">
    <property type="protein sequence ID" value="KAG8232018.1"/>
    <property type="molecule type" value="Genomic_DNA"/>
</dbReference>
<comment type="caution">
    <text evidence="2">The sequence shown here is derived from an EMBL/GenBank/DDBJ whole genome shotgun (WGS) entry which is preliminary data.</text>
</comment>
<evidence type="ECO:0000313" key="3">
    <source>
        <dbReference type="Proteomes" id="UP000792457"/>
    </source>
</evidence>
<feature type="region of interest" description="Disordered" evidence="1">
    <location>
        <begin position="749"/>
        <end position="770"/>
    </location>
</feature>
<accession>A0A8K0KGR3</accession>
<evidence type="ECO:0000313" key="2">
    <source>
        <dbReference type="EMBL" id="KAG8232018.1"/>
    </source>
</evidence>
<proteinExistence type="predicted"/>
<gene>
    <name evidence="2" type="ORF">J437_LFUL011960</name>
</gene>
<dbReference type="InterPro" id="IPR011990">
    <property type="entry name" value="TPR-like_helical_dom_sf"/>
</dbReference>
<reference evidence="2" key="2">
    <citation type="submission" date="2017-10" db="EMBL/GenBank/DDBJ databases">
        <title>Ladona fulva Genome sequencing and assembly.</title>
        <authorList>
            <person name="Murali S."/>
            <person name="Richards S."/>
            <person name="Bandaranaike D."/>
            <person name="Bellair M."/>
            <person name="Blankenburg K."/>
            <person name="Chao H."/>
            <person name="Dinh H."/>
            <person name="Doddapaneni H."/>
            <person name="Dugan-Rocha S."/>
            <person name="Elkadiri S."/>
            <person name="Gnanaolivu R."/>
            <person name="Hernandez B."/>
            <person name="Skinner E."/>
            <person name="Javaid M."/>
            <person name="Lee S."/>
            <person name="Li M."/>
            <person name="Ming W."/>
            <person name="Munidasa M."/>
            <person name="Muniz J."/>
            <person name="Nguyen L."/>
            <person name="Hughes D."/>
            <person name="Osuji N."/>
            <person name="Pu L.-L."/>
            <person name="Puazo M."/>
            <person name="Qu C."/>
            <person name="Quiroz J."/>
            <person name="Raj R."/>
            <person name="Weissenberger G."/>
            <person name="Xin Y."/>
            <person name="Zou X."/>
            <person name="Han Y."/>
            <person name="Worley K."/>
            <person name="Muzny D."/>
            <person name="Gibbs R."/>
        </authorList>
    </citation>
    <scope>NUCLEOTIDE SEQUENCE</scope>
    <source>
        <strain evidence="2">Sampled in the wild</strain>
    </source>
</reference>
<sequence length="923" mass="103994">MERMGQSSVKGKGAAGESHSENCDNLPEDQISGKENTTTKRPQKKRLRFKIRMRLRESSSRRKKIDNENKEDGINFKEVEKDFRSETTESAGVDPIPERPFINHAETTLAIDSRKDLDIGKHENTQIRVKACEEPGGEVGNGHLDCDSDKQETSNLECTENTTECILILLKLANGVTSSSSPENVCEEEERIFLERRVFQLETPFKWLSDLKLSGEALSCSNEGCEGYEISKDSKARQDYFHITTYHLCQSAIFCKDHQDYQKALRELYQAKLAIKRFALQIEKQRKVSTIELEDEKRDQDITKYLKFVLTGSIAYIACQMRRYDEAKTLLQDIETEEKVLASKEIIKGIQGMTIANVKSALPVAISIIRETIALEPHFWRWHMVLSKLLQIIPEPDDPTDKIMYLDEISKELWKVHQLKKNDPVSAISLGDSYCNSLFLVRNLKNSLDNYEEYAVKAVDAYTTALSYAPHCALTHARVARSLWNLRKQHGEASKKALVAAEKAMAIILNLDVEEDAEDRDQQGKVGEAAMILGLFWESAGNVDKALALFRMAASNPYVQSQVSYRSELGIIIGCFQNDNKKRSHTKTDVLGLLDKLLEKFQDGNHKQQTLCHKGQYLMDVKKDNSAALDEFIKAIMINPFSLYLKKFYPRFITTFSRPVRISDLIHELACKELLPLVTKAKKGCPEAMERSKYLNECIALAQDSAGASQSNKQHRSKPEKAAVALEMSSENHNVCGNVCRKFTEDYDEKKPEVPGNYSHSVKSRGSPQRDVDVAGVTESLNCSKLSISTDIHQQPSQNTGKIKETNLLVNTGSILREESNQDESSDGKVVTAMSSIQEMIGNNERNNLAKDLANVDDAAKDMEYKVNACGEVKNDGDRYYKDTGVVVVKMIKKKTNEGSEEIGGGDTNDTPTNHLIMRETFV</sequence>
<feature type="compositionally biased region" description="Basic residues" evidence="1">
    <location>
        <begin position="41"/>
        <end position="53"/>
    </location>
</feature>
<organism evidence="2 3">
    <name type="scientific">Ladona fulva</name>
    <name type="common">Scarce chaser dragonfly</name>
    <name type="synonym">Libellula fulva</name>
    <dbReference type="NCBI Taxonomy" id="123851"/>
    <lineage>
        <taxon>Eukaryota</taxon>
        <taxon>Metazoa</taxon>
        <taxon>Ecdysozoa</taxon>
        <taxon>Arthropoda</taxon>
        <taxon>Hexapoda</taxon>
        <taxon>Insecta</taxon>
        <taxon>Pterygota</taxon>
        <taxon>Palaeoptera</taxon>
        <taxon>Odonata</taxon>
        <taxon>Epiprocta</taxon>
        <taxon>Anisoptera</taxon>
        <taxon>Libelluloidea</taxon>
        <taxon>Libellulidae</taxon>
        <taxon>Ladona</taxon>
    </lineage>
</organism>
<dbReference type="OrthoDB" id="10635072at2759"/>
<dbReference type="SUPFAM" id="SSF81901">
    <property type="entry name" value="HCP-like"/>
    <property type="match status" value="1"/>
</dbReference>
<evidence type="ECO:0000256" key="1">
    <source>
        <dbReference type="SAM" id="MobiDB-lite"/>
    </source>
</evidence>
<reference evidence="2" key="1">
    <citation type="submission" date="2013-04" db="EMBL/GenBank/DDBJ databases">
        <authorList>
            <person name="Qu J."/>
            <person name="Murali S.C."/>
            <person name="Bandaranaike D."/>
            <person name="Bellair M."/>
            <person name="Blankenburg K."/>
            <person name="Chao H."/>
            <person name="Dinh H."/>
            <person name="Doddapaneni H."/>
            <person name="Downs B."/>
            <person name="Dugan-Rocha S."/>
            <person name="Elkadiri S."/>
            <person name="Gnanaolivu R.D."/>
            <person name="Hernandez B."/>
            <person name="Javaid M."/>
            <person name="Jayaseelan J.C."/>
            <person name="Lee S."/>
            <person name="Li M."/>
            <person name="Ming W."/>
            <person name="Munidasa M."/>
            <person name="Muniz J."/>
            <person name="Nguyen L."/>
            <person name="Ongeri F."/>
            <person name="Osuji N."/>
            <person name="Pu L.-L."/>
            <person name="Puazo M."/>
            <person name="Qu C."/>
            <person name="Quiroz J."/>
            <person name="Raj R."/>
            <person name="Weissenberger G."/>
            <person name="Xin Y."/>
            <person name="Zou X."/>
            <person name="Han Y."/>
            <person name="Richards S."/>
            <person name="Worley K."/>
            <person name="Muzny D."/>
            <person name="Gibbs R."/>
        </authorList>
    </citation>
    <scope>NUCLEOTIDE SEQUENCE</scope>
    <source>
        <strain evidence="2">Sampled in the wild</strain>
    </source>
</reference>
<protein>
    <submittedName>
        <fullName evidence="2">Uncharacterized protein</fullName>
    </submittedName>
</protein>
<dbReference type="AlphaFoldDB" id="A0A8K0KGR3"/>
<feature type="region of interest" description="Disordered" evidence="1">
    <location>
        <begin position="1"/>
        <end position="73"/>
    </location>
</feature>
<dbReference type="Gene3D" id="1.25.40.10">
    <property type="entry name" value="Tetratricopeptide repeat domain"/>
    <property type="match status" value="1"/>
</dbReference>
<feature type="compositionally biased region" description="Basic and acidic residues" evidence="1">
    <location>
        <begin position="54"/>
        <end position="73"/>
    </location>
</feature>